<dbReference type="CDD" id="cd00609">
    <property type="entry name" value="AAT_like"/>
    <property type="match status" value="1"/>
</dbReference>
<comment type="cofactor">
    <cofactor evidence="1">
        <name>pyridoxal 5'-phosphate</name>
        <dbReference type="ChEBI" id="CHEBI:597326"/>
    </cofactor>
</comment>
<dbReference type="EMBL" id="WIXJ01000012">
    <property type="protein sequence ID" value="MQY52549.1"/>
    <property type="molecule type" value="Genomic_DNA"/>
</dbReference>
<dbReference type="InterPro" id="IPR004839">
    <property type="entry name" value="Aminotransferase_I/II_large"/>
</dbReference>
<dbReference type="AlphaFoldDB" id="A0A6L5JZE8"/>
<proteinExistence type="predicted"/>
<dbReference type="GO" id="GO:0009236">
    <property type="term" value="P:cobalamin biosynthetic process"/>
    <property type="evidence" value="ECO:0007669"/>
    <property type="project" value="UniProtKB-UniPathway"/>
</dbReference>
<keyword evidence="7 11" id="KW-0456">Lyase</keyword>
<dbReference type="UniPathway" id="UPA00148"/>
<comment type="caution">
    <text evidence="11">The sequence shown here is derived from an EMBL/GenBank/DDBJ whole genome shotgun (WGS) entry which is preliminary data.</text>
</comment>
<evidence type="ECO:0000313" key="11">
    <source>
        <dbReference type="EMBL" id="MQY52549.1"/>
    </source>
</evidence>
<comment type="catalytic activity">
    <reaction evidence="9">
        <text>O-phospho-L-threonine + H(+) = (R)-1-aminopropan-2-yl phosphate + CO2</text>
        <dbReference type="Rhea" id="RHEA:11492"/>
        <dbReference type="ChEBI" id="CHEBI:15378"/>
        <dbReference type="ChEBI" id="CHEBI:16526"/>
        <dbReference type="ChEBI" id="CHEBI:58563"/>
        <dbReference type="ChEBI" id="CHEBI:58675"/>
        <dbReference type="EC" id="4.1.1.81"/>
    </reaction>
</comment>
<dbReference type="EC" id="4.1.1.81" evidence="4"/>
<dbReference type="GO" id="GO:0048472">
    <property type="term" value="F:threonine-phosphate decarboxylase activity"/>
    <property type="evidence" value="ECO:0007669"/>
    <property type="project" value="UniProtKB-EC"/>
</dbReference>
<evidence type="ECO:0000256" key="5">
    <source>
        <dbReference type="ARBA" id="ARBA00022573"/>
    </source>
</evidence>
<feature type="domain" description="Aminotransferase class I/classII large" evidence="10">
    <location>
        <begin position="66"/>
        <end position="320"/>
    </location>
</feature>
<dbReference type="PANTHER" id="PTHR42885:SF1">
    <property type="entry name" value="THREONINE-PHOSPHATE DECARBOXYLASE"/>
    <property type="match status" value="1"/>
</dbReference>
<dbReference type="Gene3D" id="3.90.1150.10">
    <property type="entry name" value="Aspartate Aminotransferase, domain 1"/>
    <property type="match status" value="1"/>
</dbReference>
<evidence type="ECO:0000256" key="7">
    <source>
        <dbReference type="ARBA" id="ARBA00023239"/>
    </source>
</evidence>
<gene>
    <name evidence="11" type="ORF">GHK24_12275</name>
</gene>
<keyword evidence="6" id="KW-0663">Pyridoxal phosphate</keyword>
<evidence type="ECO:0000256" key="1">
    <source>
        <dbReference type="ARBA" id="ARBA00001933"/>
    </source>
</evidence>
<evidence type="ECO:0000256" key="2">
    <source>
        <dbReference type="ARBA" id="ARBA00003444"/>
    </source>
</evidence>
<evidence type="ECO:0000256" key="8">
    <source>
        <dbReference type="ARBA" id="ARBA00029996"/>
    </source>
</evidence>
<dbReference type="Gene3D" id="3.40.640.10">
    <property type="entry name" value="Type I PLP-dependent aspartate aminotransferase-like (Major domain)"/>
    <property type="match status" value="1"/>
</dbReference>
<evidence type="ECO:0000256" key="3">
    <source>
        <dbReference type="ARBA" id="ARBA00004953"/>
    </source>
</evidence>
<dbReference type="NCBIfam" id="TIGR01140">
    <property type="entry name" value="L_thr_O3P_dcar"/>
    <property type="match status" value="1"/>
</dbReference>
<evidence type="ECO:0000256" key="9">
    <source>
        <dbReference type="ARBA" id="ARBA00048531"/>
    </source>
</evidence>
<reference evidence="11 12" key="1">
    <citation type="submission" date="2019-10" db="EMBL/GenBank/DDBJ databases">
        <title>Whole-genome sequence of the purple nonsulfur photosynthetic bacterium Rhodocyclus tenuis.</title>
        <authorList>
            <person name="Kyndt J.A."/>
            <person name="Meyer T.E."/>
        </authorList>
    </citation>
    <scope>NUCLEOTIDE SEQUENCE [LARGE SCALE GENOMIC DNA]</scope>
    <source>
        <strain evidence="11 12">DSM 110</strain>
    </source>
</reference>
<dbReference type="SUPFAM" id="SSF53383">
    <property type="entry name" value="PLP-dependent transferases"/>
    <property type="match status" value="1"/>
</dbReference>
<dbReference type="InterPro" id="IPR015422">
    <property type="entry name" value="PyrdxlP-dep_Trfase_small"/>
</dbReference>
<organism evidence="11 12">
    <name type="scientific">Rhodocyclus tenuis</name>
    <name type="common">Rhodospirillum tenue</name>
    <dbReference type="NCBI Taxonomy" id="1066"/>
    <lineage>
        <taxon>Bacteria</taxon>
        <taxon>Pseudomonadati</taxon>
        <taxon>Pseudomonadota</taxon>
        <taxon>Betaproteobacteria</taxon>
        <taxon>Rhodocyclales</taxon>
        <taxon>Rhodocyclaceae</taxon>
        <taxon>Rhodocyclus</taxon>
    </lineage>
</organism>
<dbReference type="InterPro" id="IPR005860">
    <property type="entry name" value="CobD"/>
</dbReference>
<dbReference type="OrthoDB" id="9799304at2"/>
<dbReference type="PROSITE" id="PS00105">
    <property type="entry name" value="AA_TRANSFER_CLASS_1"/>
    <property type="match status" value="1"/>
</dbReference>
<evidence type="ECO:0000313" key="12">
    <source>
        <dbReference type="Proteomes" id="UP000480275"/>
    </source>
</evidence>
<evidence type="ECO:0000256" key="6">
    <source>
        <dbReference type="ARBA" id="ARBA00022898"/>
    </source>
</evidence>
<dbReference type="Proteomes" id="UP000480275">
    <property type="component" value="Unassembled WGS sequence"/>
</dbReference>
<evidence type="ECO:0000256" key="4">
    <source>
        <dbReference type="ARBA" id="ARBA00012285"/>
    </source>
</evidence>
<dbReference type="PANTHER" id="PTHR42885">
    <property type="entry name" value="HISTIDINOL-PHOSPHATE AMINOTRANSFERASE-RELATED"/>
    <property type="match status" value="1"/>
</dbReference>
<keyword evidence="5" id="KW-0169">Cobalamin biosynthesis</keyword>
<dbReference type="GO" id="GO:0030170">
    <property type="term" value="F:pyridoxal phosphate binding"/>
    <property type="evidence" value="ECO:0007669"/>
    <property type="project" value="InterPro"/>
</dbReference>
<protein>
    <recommendedName>
        <fullName evidence="4">threonine-phosphate decarboxylase</fullName>
        <ecNumber evidence="4">4.1.1.81</ecNumber>
    </recommendedName>
    <alternativeName>
        <fullName evidence="8">L-threonine-O-3-phosphate decarboxylase</fullName>
    </alternativeName>
</protein>
<comment type="function">
    <text evidence="2">Decarboxylates L-threonine-O-3-phosphate to yield (R)-1-amino-2-propanol O-2-phosphate, the precursor for the linkage between the nucleotide loop and the corrin ring in cobalamin.</text>
</comment>
<dbReference type="InterPro" id="IPR004838">
    <property type="entry name" value="NHTrfase_class1_PyrdxlP-BS"/>
</dbReference>
<accession>A0A6L5JZE8</accession>
<dbReference type="InterPro" id="IPR015424">
    <property type="entry name" value="PyrdxlP-dep_Trfase"/>
</dbReference>
<name>A0A6L5JZE8_RHOTE</name>
<sequence>MLEHGGRLRRAAADYGIPLADWLDLSTGINPQGFPVPELPAECWLRLPEDDDDLVAIAAAAYGCSQPLPLPGSQAAIQALPDVLLAGAGEAVAAAVLAPSYGEHAYAYRHHGGGPQRVTAATLEDAARHARVLVLCNPNNPDATTFAPSRLLAVAVELARHGGWLVVDEAFGDATPELSLARNVDQAGEGGNIVVLRSLGKFYGLAGARVGFALAPPQVRSALAERIGPWPVSGPARHVAAAALADRAWQEATRHRLAHDSARLAALLAPWGRVERSALFCWLPFADAAALHAALAQRGVLTRLFDAPSGVRFGLPGTPAEWARLQSVLDDVRDPC</sequence>
<dbReference type="Pfam" id="PF00155">
    <property type="entry name" value="Aminotran_1_2"/>
    <property type="match status" value="1"/>
</dbReference>
<evidence type="ECO:0000259" key="10">
    <source>
        <dbReference type="Pfam" id="PF00155"/>
    </source>
</evidence>
<comment type="pathway">
    <text evidence="3">Cofactor biosynthesis; adenosylcobalamin biosynthesis.</text>
</comment>
<dbReference type="InterPro" id="IPR015421">
    <property type="entry name" value="PyrdxlP-dep_Trfase_major"/>
</dbReference>